<feature type="chain" id="PRO_5007067518" evidence="4">
    <location>
        <begin position="22"/>
        <end position="372"/>
    </location>
</feature>
<gene>
    <name evidence="9" type="ORF">AXF13_12200</name>
</gene>
<evidence type="ECO:0000259" key="5">
    <source>
        <dbReference type="Pfam" id="PF25876"/>
    </source>
</evidence>
<dbReference type="AlphaFoldDB" id="A0A0X8JLL2"/>
<dbReference type="InterPro" id="IPR058625">
    <property type="entry name" value="MdtA-like_BSH"/>
</dbReference>
<dbReference type="NCBIfam" id="TIGR01730">
    <property type="entry name" value="RND_mfp"/>
    <property type="match status" value="1"/>
</dbReference>
<feature type="signal peptide" evidence="4">
    <location>
        <begin position="1"/>
        <end position="21"/>
    </location>
</feature>
<dbReference type="PANTHER" id="PTHR30158:SF3">
    <property type="entry name" value="MULTIDRUG EFFLUX PUMP SUBUNIT ACRA-RELATED"/>
    <property type="match status" value="1"/>
</dbReference>
<dbReference type="Gene3D" id="2.40.30.170">
    <property type="match status" value="1"/>
</dbReference>
<dbReference type="Gene3D" id="2.40.420.20">
    <property type="match status" value="1"/>
</dbReference>
<evidence type="ECO:0000256" key="2">
    <source>
        <dbReference type="ARBA" id="ARBA00009477"/>
    </source>
</evidence>
<dbReference type="Proteomes" id="UP000069241">
    <property type="component" value="Chromosome"/>
</dbReference>
<protein>
    <submittedName>
        <fullName evidence="9">Efflux transporter periplasmic adaptor subunit</fullName>
    </submittedName>
</protein>
<dbReference type="RefSeq" id="WP_062253607.1">
    <property type="nucleotide sequence ID" value="NZ_CP014229.1"/>
</dbReference>
<keyword evidence="4" id="KW-0732">Signal</keyword>
<dbReference type="GO" id="GO:0022857">
    <property type="term" value="F:transmembrane transporter activity"/>
    <property type="evidence" value="ECO:0007669"/>
    <property type="project" value="InterPro"/>
</dbReference>
<dbReference type="InterPro" id="IPR006143">
    <property type="entry name" value="RND_pump_MFP"/>
</dbReference>
<evidence type="ECO:0000256" key="4">
    <source>
        <dbReference type="SAM" id="SignalP"/>
    </source>
</evidence>
<dbReference type="InterPro" id="IPR058624">
    <property type="entry name" value="MdtA-like_HH"/>
</dbReference>
<dbReference type="InterPro" id="IPR058626">
    <property type="entry name" value="MdtA-like_b-barrel"/>
</dbReference>
<feature type="domain" description="Multidrug resistance protein MdtA-like C-terminal permuted SH3" evidence="8">
    <location>
        <begin position="285"/>
        <end position="344"/>
    </location>
</feature>
<dbReference type="STRING" id="44742.AXF13_12200"/>
<dbReference type="Pfam" id="PF25944">
    <property type="entry name" value="Beta-barrel_RND"/>
    <property type="match status" value="1"/>
</dbReference>
<comment type="similarity">
    <text evidence="2">Belongs to the membrane fusion protein (MFP) (TC 8.A.1) family.</text>
</comment>
<dbReference type="Pfam" id="PF25876">
    <property type="entry name" value="HH_MFP_RND"/>
    <property type="match status" value="1"/>
</dbReference>
<evidence type="ECO:0000256" key="1">
    <source>
        <dbReference type="ARBA" id="ARBA00004196"/>
    </source>
</evidence>
<dbReference type="Pfam" id="PF25917">
    <property type="entry name" value="BSH_RND"/>
    <property type="match status" value="1"/>
</dbReference>
<dbReference type="SUPFAM" id="SSF111369">
    <property type="entry name" value="HlyD-like secretion proteins"/>
    <property type="match status" value="1"/>
</dbReference>
<evidence type="ECO:0000259" key="8">
    <source>
        <dbReference type="Pfam" id="PF25967"/>
    </source>
</evidence>
<dbReference type="GO" id="GO:0030313">
    <property type="term" value="C:cell envelope"/>
    <property type="evidence" value="ECO:0007669"/>
    <property type="project" value="UniProtKB-SubCell"/>
</dbReference>
<dbReference type="PANTHER" id="PTHR30158">
    <property type="entry name" value="ACRA/E-RELATED COMPONENT OF DRUG EFFLUX TRANSPORTER"/>
    <property type="match status" value="1"/>
</dbReference>
<evidence type="ECO:0000313" key="10">
    <source>
        <dbReference type="Proteomes" id="UP000069241"/>
    </source>
</evidence>
<dbReference type="Gene3D" id="2.40.50.100">
    <property type="match status" value="1"/>
</dbReference>
<evidence type="ECO:0000259" key="6">
    <source>
        <dbReference type="Pfam" id="PF25917"/>
    </source>
</evidence>
<accession>A0A0X8JLL2</accession>
<evidence type="ECO:0000259" key="7">
    <source>
        <dbReference type="Pfam" id="PF25944"/>
    </source>
</evidence>
<dbReference type="GO" id="GO:0046677">
    <property type="term" value="P:response to antibiotic"/>
    <property type="evidence" value="ECO:0007669"/>
    <property type="project" value="TreeGrafter"/>
</dbReference>
<feature type="domain" description="Multidrug resistance protein MdtA-like barrel-sandwich hybrid" evidence="6">
    <location>
        <begin position="60"/>
        <end position="181"/>
    </location>
</feature>
<dbReference type="PROSITE" id="PS51257">
    <property type="entry name" value="PROKAR_LIPOPROTEIN"/>
    <property type="match status" value="1"/>
</dbReference>
<dbReference type="EMBL" id="CP014229">
    <property type="protein sequence ID" value="AMD90822.1"/>
    <property type="molecule type" value="Genomic_DNA"/>
</dbReference>
<comment type="subcellular location">
    <subcellularLocation>
        <location evidence="1">Cell envelope</location>
    </subcellularLocation>
</comment>
<evidence type="ECO:0000313" key="9">
    <source>
        <dbReference type="EMBL" id="AMD90822.1"/>
    </source>
</evidence>
<feature type="coiled-coil region" evidence="3">
    <location>
        <begin position="94"/>
        <end position="152"/>
    </location>
</feature>
<keyword evidence="3" id="KW-0175">Coiled coil</keyword>
<sequence>MTMRSLIFFSLAVGLCLALVACGDGKKTQQSALPPVAVFDVTVADVPWTAEYQAQASGSRAVEVRARVEAIIEKRLYEEGDFVKQGQLLFQLERDQYEAKVQQAQAQFNNAEREWKRIRPLYEKNAVSQKERDNARAAYESAKAELRQARINLDYCQVTAPVSGYSSKENFTPGNLVGNNSLLTYVNQTDPMYIDFSIAAPERMRRQQLAAAGRLRFPDNGHYKAQLRLLDGSMYKGEGEVTFIDSQVQPSTGVIKARAVFANADGHIMPGQYVRLFMEGDVLTNAVLIPQKCVLLTQKGALVMALDKDNKVLPVPVTLSVAVGDRYLVDSGLKGGERIISEGLVKARPGTQVRVQETAAQQQQAQTPAAQK</sequence>
<dbReference type="InterPro" id="IPR058627">
    <property type="entry name" value="MdtA-like_C"/>
</dbReference>
<evidence type="ECO:0000256" key="3">
    <source>
        <dbReference type="SAM" id="Coils"/>
    </source>
</evidence>
<dbReference type="KEGG" id="dfi:AXF13_12200"/>
<feature type="domain" description="Multidrug resistance protein MdtA-like alpha-helical hairpin" evidence="5">
    <location>
        <begin position="95"/>
        <end position="155"/>
    </location>
</feature>
<feature type="domain" description="Multidrug resistance protein MdtA-like beta-barrel" evidence="7">
    <location>
        <begin position="191"/>
        <end position="279"/>
    </location>
</feature>
<keyword evidence="10" id="KW-1185">Reference proteome</keyword>
<reference evidence="10" key="1">
    <citation type="submission" date="2016-02" db="EMBL/GenBank/DDBJ databases">
        <authorList>
            <person name="Holder M.E."/>
            <person name="Ajami N.J."/>
            <person name="Petrosino J.F."/>
        </authorList>
    </citation>
    <scope>NUCLEOTIDE SEQUENCE [LARGE SCALE GENOMIC DNA]</scope>
    <source>
        <strain evidence="10">CCUG 45958</strain>
    </source>
</reference>
<dbReference type="Gene3D" id="1.10.287.470">
    <property type="entry name" value="Helix hairpin bin"/>
    <property type="match status" value="1"/>
</dbReference>
<dbReference type="GO" id="GO:0005886">
    <property type="term" value="C:plasma membrane"/>
    <property type="evidence" value="ECO:0007669"/>
    <property type="project" value="TreeGrafter"/>
</dbReference>
<proteinExistence type="inferred from homology"/>
<organism evidence="9 10">
    <name type="scientific">Desulfovibrio fairfieldensis</name>
    <dbReference type="NCBI Taxonomy" id="44742"/>
    <lineage>
        <taxon>Bacteria</taxon>
        <taxon>Pseudomonadati</taxon>
        <taxon>Thermodesulfobacteriota</taxon>
        <taxon>Desulfovibrionia</taxon>
        <taxon>Desulfovibrionales</taxon>
        <taxon>Desulfovibrionaceae</taxon>
        <taxon>Desulfovibrio</taxon>
    </lineage>
</organism>
<dbReference type="Pfam" id="PF25967">
    <property type="entry name" value="RND-MFP_C"/>
    <property type="match status" value="1"/>
</dbReference>
<name>A0A0X8JLL2_9BACT</name>